<evidence type="ECO:0000256" key="6">
    <source>
        <dbReference type="SAM" id="MobiDB-lite"/>
    </source>
</evidence>
<dbReference type="EMBL" id="QZAM01000003">
    <property type="protein sequence ID" value="THW53370.1"/>
    <property type="molecule type" value="Genomic_DNA"/>
</dbReference>
<evidence type="ECO:0000259" key="8">
    <source>
        <dbReference type="Pfam" id="PF07976"/>
    </source>
</evidence>
<sequence length="864" mass="95478">MSVLQFNLKGFVPGDPHDLYRVHQETAEIANNVPQEVDVLIIGSGPAGLALAAQLSLFPSITTRIIEQKAERLILGQADGLQVRSIEMFEAYGFSERVLKEAYYINETTFWKPDEQQPDRIVRSGRIKDTVDDLSEFPHVILNQARVHDFFLDVMLKSPTRLQPSYSRKLKQLSLQPARGNSSHATSSVQVQLERTDSSHEGEVENVRARYVVGCDGARSAVRQALGLKLEGDSANQAWGVMDVLAVTDFPDWRTKVAIHSAKQGSILIIPREGGYLVRLYIELDKLDANERIANKKITADKLIETAQRIFHPYTLDVKEVVWHSVYEIGQRLCTRFDNLTPETATTESPNIFIAGDACHTHSPKAGQGMNVSMQDGYNLGWKLASVLNGISNPAILHTYSAERQKVAQDLINFDREIASMFSARPKSHAKDTEGVDPAEFQKYFVKQGLFMAGLGTAYATSAITAGSEHQHLAKGFPIGMRLHSAPVMRLADAKPIQLGHVVKADGRWRVFVFASAEDPASTSSSFHLACESLTELANKITPTGSDIDSVIDVRGILQQGHASLNINHMPAIVWPQKGKYGLRDYEKVFCAEDVDGHRDIFAARDIDRRGCIVVVRPDQYGHPVPSLQISVLQQLLILLNGGAVLSQSSGDNRIHDLEESVLKLSTLYLVGSLVEADSHCRSDDLANLLFQFFREADEFCWVGIDASVIGLSRVALENKALFHFILVQRALLASKSLVDGAGDDLPRYLDDIWAVVVENFLASLDLSQRSHSQCVFAVVQVGVELCVGVEHVGHGNHTHSLSAFQVLDPTFLLIIFVFLVVLQVESVGHDDTAHAVCKLDNLFIRQLLSTSRVEDILMGLDDG</sequence>
<dbReference type="InterPro" id="IPR038220">
    <property type="entry name" value="PHOX_C_sf"/>
</dbReference>
<dbReference type="InterPro" id="IPR002938">
    <property type="entry name" value="FAD-bd"/>
</dbReference>
<dbReference type="InterPro" id="IPR036188">
    <property type="entry name" value="FAD/NAD-bd_sf"/>
</dbReference>
<protein>
    <submittedName>
        <fullName evidence="9">Tetracycline 6-hydroxylase protein</fullName>
    </submittedName>
</protein>
<dbReference type="GO" id="GO:0016709">
    <property type="term" value="F:oxidoreductase activity, acting on paired donors, with incorporation or reduction of molecular oxygen, NAD(P)H as one donor, and incorporation of one atom of oxygen"/>
    <property type="evidence" value="ECO:0007669"/>
    <property type="project" value="UniProtKB-ARBA"/>
</dbReference>
<dbReference type="AlphaFoldDB" id="A0AB74JCF4"/>
<dbReference type="Pfam" id="PF07976">
    <property type="entry name" value="Phe_hydrox_dim"/>
    <property type="match status" value="1"/>
</dbReference>
<dbReference type="PANTHER" id="PTHR43004">
    <property type="entry name" value="TRK SYSTEM POTASSIUM UPTAKE PROTEIN"/>
    <property type="match status" value="1"/>
</dbReference>
<evidence type="ECO:0000313" key="10">
    <source>
        <dbReference type="Proteomes" id="UP000309076"/>
    </source>
</evidence>
<comment type="caution">
    <text evidence="9">The sequence shown here is derived from an EMBL/GenBank/DDBJ whole genome shotgun (WGS) entry which is preliminary data.</text>
</comment>
<gene>
    <name evidence="9" type="ORF">D6D21_00435</name>
</gene>
<keyword evidence="5" id="KW-0560">Oxidoreductase</keyword>
<feature type="domain" description="Phenol hydroxylase-like C-terminal dimerisation" evidence="8">
    <location>
        <begin position="458"/>
        <end position="621"/>
    </location>
</feature>
<dbReference type="Gene3D" id="3.40.30.20">
    <property type="match status" value="1"/>
</dbReference>
<evidence type="ECO:0000256" key="2">
    <source>
        <dbReference type="ARBA" id="ARBA00007801"/>
    </source>
</evidence>
<evidence type="ECO:0000313" key="9">
    <source>
        <dbReference type="EMBL" id="THW53370.1"/>
    </source>
</evidence>
<reference evidence="9 10" key="1">
    <citation type="submission" date="2018-10" db="EMBL/GenBank/DDBJ databases">
        <title>Fifty Aureobasidium pullulans genomes reveal a recombining polyextremotolerant generalist.</title>
        <authorList>
            <person name="Gostincar C."/>
            <person name="Turk M."/>
            <person name="Zajc J."/>
            <person name="Gunde-Cimerman N."/>
        </authorList>
    </citation>
    <scope>NUCLEOTIDE SEQUENCE [LARGE SCALE GENOMIC DNA]</scope>
    <source>
        <strain evidence="9 10">EXF-10796</strain>
    </source>
</reference>
<accession>A0AB74JCF4</accession>
<name>A0AB74JCF4_AURPU</name>
<dbReference type="InterPro" id="IPR012941">
    <property type="entry name" value="Phe_hydrox_C_dim_dom"/>
</dbReference>
<evidence type="ECO:0000256" key="1">
    <source>
        <dbReference type="ARBA" id="ARBA00001974"/>
    </source>
</evidence>
<feature type="compositionally biased region" description="Polar residues" evidence="6">
    <location>
        <begin position="173"/>
        <end position="193"/>
    </location>
</feature>
<keyword evidence="3" id="KW-0285">Flavoprotein</keyword>
<dbReference type="Proteomes" id="UP000309076">
    <property type="component" value="Unassembled WGS sequence"/>
</dbReference>
<dbReference type="GO" id="GO:0071949">
    <property type="term" value="F:FAD binding"/>
    <property type="evidence" value="ECO:0007669"/>
    <property type="project" value="InterPro"/>
</dbReference>
<dbReference type="SUPFAM" id="SSF51905">
    <property type="entry name" value="FAD/NAD(P)-binding domain"/>
    <property type="match status" value="1"/>
</dbReference>
<dbReference type="Pfam" id="PF01494">
    <property type="entry name" value="FAD_binding_3"/>
    <property type="match status" value="1"/>
</dbReference>
<dbReference type="PRINTS" id="PR00420">
    <property type="entry name" value="RNGMNOXGNASE"/>
</dbReference>
<evidence type="ECO:0000256" key="4">
    <source>
        <dbReference type="ARBA" id="ARBA00022827"/>
    </source>
</evidence>
<dbReference type="Gene3D" id="3.50.50.60">
    <property type="entry name" value="FAD/NAD(P)-binding domain"/>
    <property type="match status" value="1"/>
</dbReference>
<evidence type="ECO:0000256" key="5">
    <source>
        <dbReference type="ARBA" id="ARBA00023002"/>
    </source>
</evidence>
<organism evidence="9 10">
    <name type="scientific">Aureobasidium pullulans</name>
    <name type="common">Black yeast</name>
    <name type="synonym">Pullularia pullulans</name>
    <dbReference type="NCBI Taxonomy" id="5580"/>
    <lineage>
        <taxon>Eukaryota</taxon>
        <taxon>Fungi</taxon>
        <taxon>Dikarya</taxon>
        <taxon>Ascomycota</taxon>
        <taxon>Pezizomycotina</taxon>
        <taxon>Dothideomycetes</taxon>
        <taxon>Dothideomycetidae</taxon>
        <taxon>Dothideales</taxon>
        <taxon>Saccotheciaceae</taxon>
        <taxon>Aureobasidium</taxon>
    </lineage>
</organism>
<comment type="similarity">
    <text evidence="2">Belongs to the PheA/TfdB FAD monooxygenase family.</text>
</comment>
<feature type="domain" description="FAD-binding" evidence="7">
    <location>
        <begin position="36"/>
        <end position="414"/>
    </location>
</feature>
<proteinExistence type="inferred from homology"/>
<keyword evidence="4" id="KW-0274">FAD</keyword>
<dbReference type="NCBIfam" id="NF006144">
    <property type="entry name" value="PRK08294.1"/>
    <property type="match status" value="1"/>
</dbReference>
<dbReference type="CDD" id="cd02979">
    <property type="entry name" value="PHOX_C"/>
    <property type="match status" value="1"/>
</dbReference>
<feature type="region of interest" description="Disordered" evidence="6">
    <location>
        <begin position="173"/>
        <end position="200"/>
    </location>
</feature>
<evidence type="ECO:0000259" key="7">
    <source>
        <dbReference type="Pfam" id="PF01494"/>
    </source>
</evidence>
<dbReference type="SUPFAM" id="SSF52833">
    <property type="entry name" value="Thioredoxin-like"/>
    <property type="match status" value="1"/>
</dbReference>
<dbReference type="InterPro" id="IPR050641">
    <property type="entry name" value="RIFMO-like"/>
</dbReference>
<comment type="cofactor">
    <cofactor evidence="1">
        <name>FAD</name>
        <dbReference type="ChEBI" id="CHEBI:57692"/>
    </cofactor>
</comment>
<evidence type="ECO:0000256" key="3">
    <source>
        <dbReference type="ARBA" id="ARBA00022630"/>
    </source>
</evidence>
<dbReference type="Gene3D" id="3.30.9.10">
    <property type="entry name" value="D-Amino Acid Oxidase, subunit A, domain 2"/>
    <property type="match status" value="1"/>
</dbReference>
<dbReference type="SUPFAM" id="SSF54373">
    <property type="entry name" value="FAD-linked reductases, C-terminal domain"/>
    <property type="match status" value="1"/>
</dbReference>
<dbReference type="InterPro" id="IPR036249">
    <property type="entry name" value="Thioredoxin-like_sf"/>
</dbReference>
<dbReference type="PANTHER" id="PTHR43004:SF19">
    <property type="entry name" value="BINDING MONOOXYGENASE, PUTATIVE (JCVI)-RELATED"/>
    <property type="match status" value="1"/>
</dbReference>